<dbReference type="PROSITE" id="PS50987">
    <property type="entry name" value="HTH_ARSR_2"/>
    <property type="match status" value="1"/>
</dbReference>
<dbReference type="GO" id="GO:0003677">
    <property type="term" value="F:DNA binding"/>
    <property type="evidence" value="ECO:0007669"/>
    <property type="project" value="TreeGrafter"/>
</dbReference>
<dbReference type="STRING" id="420998.JDO7802_02193"/>
<evidence type="ECO:0000313" key="2">
    <source>
        <dbReference type="EMBL" id="CTQ50175.1"/>
    </source>
</evidence>
<dbReference type="CDD" id="cd00090">
    <property type="entry name" value="HTH_ARSR"/>
    <property type="match status" value="1"/>
</dbReference>
<reference evidence="2 3" key="1">
    <citation type="submission" date="2015-07" db="EMBL/GenBank/DDBJ databases">
        <authorList>
            <person name="Noorani M."/>
        </authorList>
    </citation>
    <scope>NUCLEOTIDE SEQUENCE [LARGE SCALE GENOMIC DNA]</scope>
    <source>
        <strain evidence="2 3">CECT 7802</strain>
    </source>
</reference>
<dbReference type="GO" id="GO:0046686">
    <property type="term" value="P:response to cadmium ion"/>
    <property type="evidence" value="ECO:0007669"/>
    <property type="project" value="TreeGrafter"/>
</dbReference>
<dbReference type="Pfam" id="PF12840">
    <property type="entry name" value="HTH_20"/>
    <property type="match status" value="1"/>
</dbReference>
<organism evidence="2 3">
    <name type="scientific">Jannaschia donghaensis</name>
    <dbReference type="NCBI Taxonomy" id="420998"/>
    <lineage>
        <taxon>Bacteria</taxon>
        <taxon>Pseudomonadati</taxon>
        <taxon>Pseudomonadota</taxon>
        <taxon>Alphaproteobacteria</taxon>
        <taxon>Rhodobacterales</taxon>
        <taxon>Roseobacteraceae</taxon>
        <taxon>Jannaschia</taxon>
    </lineage>
</organism>
<sequence length="231" mass="24330">MRNGPDIAATAALIGDPARAAMLSALMDGHALTATELAAEGGVTPQTASAHLAKLERGGLLARARQGRHSYFRLASADVAQVLEALMTLSHGTGPRRTRPGPRDAALRVARVCYNHLAGAEGVALFEALRGGGALRKDDDILRITDRMRPALAPLGVDPAALPGQSAMCRTCLDWSERRHHLAGRLGRAILSAMEAKAWVRRDPASRAVVILPKGRIGIDRVIGLAAANAI</sequence>
<dbReference type="Proteomes" id="UP000049222">
    <property type="component" value="Unassembled WGS sequence"/>
</dbReference>
<dbReference type="PANTHER" id="PTHR39168">
    <property type="entry name" value="TRANSCRIPTIONAL REGULATOR-RELATED"/>
    <property type="match status" value="1"/>
</dbReference>
<feature type="domain" description="HTH arsR-type" evidence="1">
    <location>
        <begin position="1"/>
        <end position="94"/>
    </location>
</feature>
<dbReference type="RefSeq" id="WP_055085483.1">
    <property type="nucleotide sequence ID" value="NZ_CXSU01000012.1"/>
</dbReference>
<dbReference type="InterPro" id="IPR052543">
    <property type="entry name" value="HTH_Metal-responsive_Reg"/>
</dbReference>
<dbReference type="PANTHER" id="PTHR39168:SF1">
    <property type="entry name" value="TRANSCRIPTIONAL REGULATORY PROTEIN"/>
    <property type="match status" value="1"/>
</dbReference>
<proteinExistence type="predicted"/>
<dbReference type="Gene3D" id="1.10.10.10">
    <property type="entry name" value="Winged helix-like DNA-binding domain superfamily/Winged helix DNA-binding domain"/>
    <property type="match status" value="1"/>
</dbReference>
<accession>A0A0M6YKH9</accession>
<dbReference type="GO" id="GO:0032791">
    <property type="term" value="F:lead ion binding"/>
    <property type="evidence" value="ECO:0007669"/>
    <property type="project" value="TreeGrafter"/>
</dbReference>
<dbReference type="OrthoDB" id="9797716at2"/>
<dbReference type="InterPro" id="IPR036390">
    <property type="entry name" value="WH_DNA-bd_sf"/>
</dbReference>
<dbReference type="InterPro" id="IPR036388">
    <property type="entry name" value="WH-like_DNA-bd_sf"/>
</dbReference>
<dbReference type="GO" id="GO:0097063">
    <property type="term" value="F:cadmium ion sensor activity"/>
    <property type="evidence" value="ECO:0007669"/>
    <property type="project" value="TreeGrafter"/>
</dbReference>
<dbReference type="InterPro" id="IPR011991">
    <property type="entry name" value="ArsR-like_HTH"/>
</dbReference>
<dbReference type="EMBL" id="CXSU01000012">
    <property type="protein sequence ID" value="CTQ50175.1"/>
    <property type="molecule type" value="Genomic_DNA"/>
</dbReference>
<dbReference type="InterPro" id="IPR001845">
    <property type="entry name" value="HTH_ArsR_DNA-bd_dom"/>
</dbReference>
<protein>
    <submittedName>
        <fullName evidence="2">Helix-turn-helix domain protein</fullName>
    </submittedName>
</protein>
<evidence type="ECO:0000259" key="1">
    <source>
        <dbReference type="PROSITE" id="PS50987"/>
    </source>
</evidence>
<dbReference type="AlphaFoldDB" id="A0A0M6YKH9"/>
<keyword evidence="3" id="KW-1185">Reference proteome</keyword>
<dbReference type="GO" id="GO:0010288">
    <property type="term" value="P:response to lead ion"/>
    <property type="evidence" value="ECO:0007669"/>
    <property type="project" value="TreeGrafter"/>
</dbReference>
<name>A0A0M6YKH9_9RHOB</name>
<dbReference type="GO" id="GO:0003700">
    <property type="term" value="F:DNA-binding transcription factor activity"/>
    <property type="evidence" value="ECO:0007669"/>
    <property type="project" value="InterPro"/>
</dbReference>
<dbReference type="NCBIfam" id="NF033788">
    <property type="entry name" value="HTH_metalloreg"/>
    <property type="match status" value="1"/>
</dbReference>
<dbReference type="SUPFAM" id="SSF46785">
    <property type="entry name" value="Winged helix' DNA-binding domain"/>
    <property type="match status" value="1"/>
</dbReference>
<evidence type="ECO:0000313" key="3">
    <source>
        <dbReference type="Proteomes" id="UP000049222"/>
    </source>
</evidence>
<dbReference type="SMART" id="SM00418">
    <property type="entry name" value="HTH_ARSR"/>
    <property type="match status" value="1"/>
</dbReference>
<gene>
    <name evidence="2" type="ORF">JDO7802_02193</name>
</gene>